<evidence type="ECO:0000313" key="3">
    <source>
        <dbReference type="Proteomes" id="UP000190539"/>
    </source>
</evidence>
<keyword evidence="1" id="KW-0732">Signal</keyword>
<reference evidence="2 3" key="1">
    <citation type="submission" date="2017-02" db="EMBL/GenBank/DDBJ databases">
        <title>Draft Genome Sequence of Streptomyces tsukubaensis F601, a Producer of the immunosuppressant tacrolimus FK506.</title>
        <authorList>
            <person name="Zong G."/>
            <person name="Zhong C."/>
            <person name="Fu J."/>
            <person name="Qin R."/>
            <person name="Cao G."/>
        </authorList>
    </citation>
    <scope>NUCLEOTIDE SEQUENCE [LARGE SCALE GENOMIC DNA]</scope>
    <source>
        <strain evidence="2 3">F601</strain>
    </source>
</reference>
<feature type="signal peptide" evidence="1">
    <location>
        <begin position="1"/>
        <end position="25"/>
    </location>
</feature>
<name>A0A1V4A3D7_9ACTN</name>
<dbReference type="PROSITE" id="PS51257">
    <property type="entry name" value="PROKAR_LIPOPROTEIN"/>
    <property type="match status" value="1"/>
</dbReference>
<comment type="caution">
    <text evidence="2">The sequence shown here is derived from an EMBL/GenBank/DDBJ whole genome shotgun (WGS) entry which is preliminary data.</text>
</comment>
<feature type="chain" id="PRO_5012889379" description="Chaplin" evidence="1">
    <location>
        <begin position="26"/>
        <end position="64"/>
    </location>
</feature>
<dbReference type="EMBL" id="MVFC01000030">
    <property type="protein sequence ID" value="OON73868.1"/>
    <property type="molecule type" value="Genomic_DNA"/>
</dbReference>
<gene>
    <name evidence="2" type="ORF">B1H18_26810</name>
</gene>
<dbReference type="RefSeq" id="WP_077972216.1">
    <property type="nucleotide sequence ID" value="NZ_CP045178.1"/>
</dbReference>
<keyword evidence="3" id="KW-1185">Reference proteome</keyword>
<dbReference type="AlphaFoldDB" id="A0A1V4A3D7"/>
<dbReference type="Proteomes" id="UP000190539">
    <property type="component" value="Unassembled WGS sequence"/>
</dbReference>
<evidence type="ECO:0000313" key="2">
    <source>
        <dbReference type="EMBL" id="OON73868.1"/>
    </source>
</evidence>
<proteinExistence type="predicted"/>
<evidence type="ECO:0000256" key="1">
    <source>
        <dbReference type="SAM" id="SignalP"/>
    </source>
</evidence>
<accession>A0A1V4A3D7</accession>
<protein>
    <recommendedName>
        <fullName evidence="4">Chaplin</fullName>
    </recommendedName>
</protein>
<organism evidence="2 3">
    <name type="scientific">Streptomyces tsukubensis</name>
    <dbReference type="NCBI Taxonomy" id="83656"/>
    <lineage>
        <taxon>Bacteria</taxon>
        <taxon>Bacillati</taxon>
        <taxon>Actinomycetota</taxon>
        <taxon>Actinomycetes</taxon>
        <taxon>Kitasatosporales</taxon>
        <taxon>Streptomycetaceae</taxon>
        <taxon>Streptomyces</taxon>
    </lineage>
</organism>
<sequence>MKLHHIAGASLAAAALLACGTQAQAGTGTPAEASVIEGRSLSDPVSCGVSTTATQAAVTACAAS</sequence>
<evidence type="ECO:0008006" key="4">
    <source>
        <dbReference type="Google" id="ProtNLM"/>
    </source>
</evidence>